<dbReference type="CDD" id="cd00085">
    <property type="entry name" value="HNHc"/>
    <property type="match status" value="1"/>
</dbReference>
<protein>
    <recommendedName>
        <fullName evidence="1">HNH nuclease domain-containing protein</fullName>
    </recommendedName>
</protein>
<gene>
    <name evidence="2" type="ORF">KY46_03665</name>
</gene>
<dbReference type="PANTHER" id="PTHR33877">
    <property type="entry name" value="SLL1193 PROTEIN"/>
    <property type="match status" value="1"/>
</dbReference>
<dbReference type="GO" id="GO:0004519">
    <property type="term" value="F:endonuclease activity"/>
    <property type="evidence" value="ECO:0007669"/>
    <property type="project" value="InterPro"/>
</dbReference>
<dbReference type="InterPro" id="IPR002711">
    <property type="entry name" value="HNH"/>
</dbReference>
<dbReference type="InterPro" id="IPR052892">
    <property type="entry name" value="NA-targeting_endonuclease"/>
</dbReference>
<dbReference type="PANTHER" id="PTHR33877:SF2">
    <property type="entry name" value="OS07G0170200 PROTEIN"/>
    <property type="match status" value="1"/>
</dbReference>
<accession>A0A0F5VFE6</accession>
<name>A0A0F5VFE6_9GAMM</name>
<sequence>MTRPYSHRKSQNQRRKLDDYLCQFCGSDENVAAHHIFEYSKGGPSTVEGMVTVCRRCHLKIIHADSEIEIEKKENEITTAGKGGK</sequence>
<dbReference type="AlphaFoldDB" id="A0A0F5VFE6"/>
<dbReference type="GO" id="GO:0003676">
    <property type="term" value="F:nucleic acid binding"/>
    <property type="evidence" value="ECO:0007669"/>
    <property type="project" value="InterPro"/>
</dbReference>
<evidence type="ECO:0000313" key="3">
    <source>
        <dbReference type="Proteomes" id="UP000033633"/>
    </source>
</evidence>
<dbReference type="GO" id="GO:0008270">
    <property type="term" value="F:zinc ion binding"/>
    <property type="evidence" value="ECO:0007669"/>
    <property type="project" value="InterPro"/>
</dbReference>
<dbReference type="STRING" id="265726.KY46_03665"/>
<dbReference type="Pfam" id="PF01844">
    <property type="entry name" value="HNH"/>
    <property type="match status" value="1"/>
</dbReference>
<dbReference type="EMBL" id="JWYV01000002">
    <property type="protein sequence ID" value="KKD00906.1"/>
    <property type="molecule type" value="Genomic_DNA"/>
</dbReference>
<evidence type="ECO:0000259" key="1">
    <source>
        <dbReference type="SMART" id="SM00507"/>
    </source>
</evidence>
<organism evidence="2 3">
    <name type="scientific">Photobacterium halotolerans</name>
    <dbReference type="NCBI Taxonomy" id="265726"/>
    <lineage>
        <taxon>Bacteria</taxon>
        <taxon>Pseudomonadati</taxon>
        <taxon>Pseudomonadota</taxon>
        <taxon>Gammaproteobacteria</taxon>
        <taxon>Vibrionales</taxon>
        <taxon>Vibrionaceae</taxon>
        <taxon>Photobacterium</taxon>
    </lineage>
</organism>
<reference evidence="2 3" key="1">
    <citation type="submission" date="2014-12" db="EMBL/GenBank/DDBJ databases">
        <title>Mercury Reductase activity and rhizosphere competence traits in the genome of root associated Photobacterium halotolerans MELD1.</title>
        <authorList>
            <person name="Mathew D.C."/>
            <person name="Huang C.-C."/>
        </authorList>
    </citation>
    <scope>NUCLEOTIDE SEQUENCE [LARGE SCALE GENOMIC DNA]</scope>
    <source>
        <strain evidence="2 3">MELD1</strain>
    </source>
</reference>
<dbReference type="RefSeq" id="WP_046219271.1">
    <property type="nucleotide sequence ID" value="NZ_JWYV01000002.1"/>
</dbReference>
<dbReference type="PATRIC" id="fig|265726.11.peg.2081"/>
<dbReference type="OrthoDB" id="9779761at2"/>
<keyword evidence="3" id="KW-1185">Reference proteome</keyword>
<dbReference type="SMART" id="SM00507">
    <property type="entry name" value="HNHc"/>
    <property type="match status" value="1"/>
</dbReference>
<feature type="domain" description="HNH nuclease" evidence="1">
    <location>
        <begin position="9"/>
        <end position="59"/>
    </location>
</feature>
<comment type="caution">
    <text evidence="2">The sequence shown here is derived from an EMBL/GenBank/DDBJ whole genome shotgun (WGS) entry which is preliminary data.</text>
</comment>
<dbReference type="Proteomes" id="UP000033633">
    <property type="component" value="Unassembled WGS sequence"/>
</dbReference>
<evidence type="ECO:0000313" key="2">
    <source>
        <dbReference type="EMBL" id="KKD00906.1"/>
    </source>
</evidence>
<dbReference type="Gene3D" id="1.10.30.50">
    <property type="match status" value="1"/>
</dbReference>
<dbReference type="InterPro" id="IPR003615">
    <property type="entry name" value="HNH_nuc"/>
</dbReference>
<proteinExistence type="predicted"/>